<proteinExistence type="predicted"/>
<evidence type="ECO:0000313" key="3">
    <source>
        <dbReference type="Proteomes" id="UP000677152"/>
    </source>
</evidence>
<dbReference type="AlphaFoldDB" id="A0AA45LBM8"/>
<dbReference type="PANTHER" id="PTHR35525">
    <property type="entry name" value="BLL6575 PROTEIN"/>
    <property type="match status" value="1"/>
</dbReference>
<evidence type="ECO:0000259" key="1">
    <source>
        <dbReference type="Pfam" id="PF11706"/>
    </source>
</evidence>
<name>A0AA45LBM8_9PSEU</name>
<dbReference type="SUPFAM" id="SSF160904">
    <property type="entry name" value="Jann2411-like"/>
    <property type="match status" value="1"/>
</dbReference>
<dbReference type="InterPro" id="IPR021005">
    <property type="entry name" value="Znf_CGNR"/>
</dbReference>
<dbReference type="InterPro" id="IPR010852">
    <property type="entry name" value="ABATE"/>
</dbReference>
<feature type="domain" description="Zinc finger CGNR" evidence="1">
    <location>
        <begin position="133"/>
        <end position="171"/>
    </location>
</feature>
<dbReference type="Gene3D" id="1.10.3300.10">
    <property type="entry name" value="Jann2411-like domain"/>
    <property type="match status" value="1"/>
</dbReference>
<accession>A0AA45LBM8</accession>
<organism evidence="2 3">
    <name type="scientific">Actinosynnema pretiosum subsp. pretiosum</name>
    <dbReference type="NCBI Taxonomy" id="103721"/>
    <lineage>
        <taxon>Bacteria</taxon>
        <taxon>Bacillati</taxon>
        <taxon>Actinomycetota</taxon>
        <taxon>Actinomycetes</taxon>
        <taxon>Pseudonocardiales</taxon>
        <taxon>Pseudonocardiaceae</taxon>
        <taxon>Actinosynnema</taxon>
    </lineage>
</organism>
<sequence length="174" mass="18967">MRVLDFVGTLHGDGRGGLVDELGTPEGFARWLGRPGDEELRSRALELRAAVRALLAHVTGAGERLDAPLAVRWEGALDVVNRTAALAPRVTRLEWADGPRLVHLSEADARDRLLADLATGAIELLAGGDAAELRACPSPRCVRYFVRSHPQQVWCLPSCGNRARVSRHNRRGRA</sequence>
<evidence type="ECO:0000313" key="2">
    <source>
        <dbReference type="EMBL" id="QUF06911.1"/>
    </source>
</evidence>
<dbReference type="PANTHER" id="PTHR35525:SF3">
    <property type="entry name" value="BLL6575 PROTEIN"/>
    <property type="match status" value="1"/>
</dbReference>
<dbReference type="EMBL" id="CP073249">
    <property type="protein sequence ID" value="QUF06911.1"/>
    <property type="molecule type" value="Genomic_DNA"/>
</dbReference>
<dbReference type="Proteomes" id="UP000677152">
    <property type="component" value="Chromosome"/>
</dbReference>
<dbReference type="Pfam" id="PF07336">
    <property type="entry name" value="ABATE"/>
    <property type="match status" value="1"/>
</dbReference>
<gene>
    <name evidence="2" type="ORF">KCV87_13185</name>
</gene>
<dbReference type="InterPro" id="IPR023286">
    <property type="entry name" value="ABATE_dom_sf"/>
</dbReference>
<protein>
    <submittedName>
        <fullName evidence="2">ABATE domain-containing protein</fullName>
    </submittedName>
</protein>
<dbReference type="Pfam" id="PF11706">
    <property type="entry name" value="zf-CGNR"/>
    <property type="match status" value="1"/>
</dbReference>
<reference evidence="2" key="1">
    <citation type="submission" date="2021-04" db="EMBL/GenBank/DDBJ databases">
        <title>Genomic sequence of Actinosynnema pretiosum subsp. pretiosum ATCC 31280 (C-14919).</title>
        <authorList>
            <person name="Bai L."/>
            <person name="Wang X."/>
            <person name="Xiao Y."/>
        </authorList>
    </citation>
    <scope>NUCLEOTIDE SEQUENCE</scope>
    <source>
        <strain evidence="2">ATCC 31280</strain>
    </source>
</reference>